<dbReference type="GeneID" id="27343691"/>
<keyword evidence="2" id="KW-0862">Zinc</keyword>
<evidence type="ECO:0000256" key="6">
    <source>
        <dbReference type="ARBA" id="ARBA00023242"/>
    </source>
</evidence>
<dbReference type="HOGENOM" id="CLU_484839_0_0_1"/>
<dbReference type="RefSeq" id="XP_016253208.1">
    <property type="nucleotide sequence ID" value="XM_016391306.1"/>
</dbReference>
<dbReference type="InterPro" id="IPR051615">
    <property type="entry name" value="Transcr_Regulatory_Elem"/>
</dbReference>
<dbReference type="PANTHER" id="PTHR31313:SF81">
    <property type="entry name" value="TY1 ENHANCER ACTIVATOR"/>
    <property type="match status" value="1"/>
</dbReference>
<evidence type="ECO:0000313" key="9">
    <source>
        <dbReference type="Proteomes" id="UP000054466"/>
    </source>
</evidence>
<dbReference type="AlphaFoldDB" id="A0A0D2B621"/>
<dbReference type="OrthoDB" id="4138029at2759"/>
<name>A0A0D2B621_9EURO</name>
<keyword evidence="9" id="KW-1185">Reference proteome</keyword>
<dbReference type="GO" id="GO:0003677">
    <property type="term" value="F:DNA binding"/>
    <property type="evidence" value="ECO:0007669"/>
    <property type="project" value="UniProtKB-KW"/>
</dbReference>
<accession>A0A0D2B621</accession>
<keyword evidence="5" id="KW-0804">Transcription</keyword>
<keyword evidence="3" id="KW-0805">Transcription regulation</keyword>
<gene>
    <name evidence="8" type="ORF">PV07_04497</name>
</gene>
<dbReference type="PANTHER" id="PTHR31313">
    <property type="entry name" value="TY1 ENHANCER ACTIVATOR"/>
    <property type="match status" value="1"/>
</dbReference>
<dbReference type="VEuPathDB" id="FungiDB:PV07_04497"/>
<proteinExistence type="predicted"/>
<dbReference type="GO" id="GO:0006351">
    <property type="term" value="P:DNA-templated transcription"/>
    <property type="evidence" value="ECO:0007669"/>
    <property type="project" value="InterPro"/>
</dbReference>
<dbReference type="Proteomes" id="UP000054466">
    <property type="component" value="Unassembled WGS sequence"/>
</dbReference>
<dbReference type="STRING" id="569365.A0A0D2B621"/>
<evidence type="ECO:0000256" key="4">
    <source>
        <dbReference type="ARBA" id="ARBA00023125"/>
    </source>
</evidence>
<dbReference type="EMBL" id="KN847041">
    <property type="protein sequence ID" value="KIW32992.1"/>
    <property type="molecule type" value="Genomic_DNA"/>
</dbReference>
<evidence type="ECO:0000256" key="3">
    <source>
        <dbReference type="ARBA" id="ARBA00023015"/>
    </source>
</evidence>
<reference evidence="8 9" key="1">
    <citation type="submission" date="2015-01" db="EMBL/GenBank/DDBJ databases">
        <title>The Genome Sequence of Cladophialophora immunda CBS83496.</title>
        <authorList>
            <consortium name="The Broad Institute Genomics Platform"/>
            <person name="Cuomo C."/>
            <person name="de Hoog S."/>
            <person name="Gorbushina A."/>
            <person name="Stielow B."/>
            <person name="Teixiera M."/>
            <person name="Abouelleil A."/>
            <person name="Chapman S.B."/>
            <person name="Priest M."/>
            <person name="Young S.K."/>
            <person name="Wortman J."/>
            <person name="Nusbaum C."/>
            <person name="Birren B."/>
        </authorList>
    </citation>
    <scope>NUCLEOTIDE SEQUENCE [LARGE SCALE GENOMIC DNA]</scope>
    <source>
        <strain evidence="8 9">CBS 83496</strain>
    </source>
</reference>
<evidence type="ECO:0000259" key="7">
    <source>
        <dbReference type="Pfam" id="PF04082"/>
    </source>
</evidence>
<evidence type="ECO:0000256" key="5">
    <source>
        <dbReference type="ARBA" id="ARBA00023163"/>
    </source>
</evidence>
<keyword evidence="4" id="KW-0238">DNA-binding</keyword>
<sequence>MRDFAIESPRAPSVAGSVVANGFVQDTIEAGGGTVTIPRRDQRQMRQSCPSRGKGAYFGPSCPLHVSSPSDTRGQDDAGPIPRVHVDMDSARLKSVLIDSYCRFQKCTVDLVHRESFLSHRKEGLRSQYYSTFYENSALACSARLSTSAAVRALSSAYAKRAKADLVAELQDPNLATVQGLLLLSDYEMSEGHDRVGWIYCGIACRILIDLGLHKEPVDTTRDIDLDPNHAHICASATAGCLVYETLWCFYLGRQSTLSVSGMPLAVSIADASENVTLRPWLDLCVFLAEITALINDQASIDNRTIDRLSELEQGLRHWHKNLPASIALDQNNISALDSAAYGLHMQFLRVQILLHSLPSVNSRKRKHSDHGYASPNPVLRGWSPEASQEVLHHNAVTIIQLAVTYRETFGVETTPSIVLDNLFVAATALIAHLRRLPPQSIDDTGVHWLKLADEMLEALQVHFHITARMRRTLACLVEDHPRISHLFSTPGRSAADAYRVADDDTKDPDQGAWGSYEAVMNDFIFDPYLLNMSEFPDIGGDFASS</sequence>
<dbReference type="InterPro" id="IPR007219">
    <property type="entry name" value="XnlR_reg_dom"/>
</dbReference>
<evidence type="ECO:0000313" key="8">
    <source>
        <dbReference type="EMBL" id="KIW32992.1"/>
    </source>
</evidence>
<protein>
    <recommendedName>
        <fullName evidence="7">Xylanolytic transcriptional activator regulatory domain-containing protein</fullName>
    </recommendedName>
</protein>
<organism evidence="8 9">
    <name type="scientific">Cladophialophora immunda</name>
    <dbReference type="NCBI Taxonomy" id="569365"/>
    <lineage>
        <taxon>Eukaryota</taxon>
        <taxon>Fungi</taxon>
        <taxon>Dikarya</taxon>
        <taxon>Ascomycota</taxon>
        <taxon>Pezizomycotina</taxon>
        <taxon>Eurotiomycetes</taxon>
        <taxon>Chaetothyriomycetidae</taxon>
        <taxon>Chaetothyriales</taxon>
        <taxon>Herpotrichiellaceae</taxon>
        <taxon>Cladophialophora</taxon>
    </lineage>
</organism>
<dbReference type="GO" id="GO:0008270">
    <property type="term" value="F:zinc ion binding"/>
    <property type="evidence" value="ECO:0007669"/>
    <property type="project" value="InterPro"/>
</dbReference>
<evidence type="ECO:0000256" key="2">
    <source>
        <dbReference type="ARBA" id="ARBA00022833"/>
    </source>
</evidence>
<feature type="domain" description="Xylanolytic transcriptional activator regulatory" evidence="7">
    <location>
        <begin position="98"/>
        <end position="265"/>
    </location>
</feature>
<keyword evidence="6" id="KW-0539">Nucleus</keyword>
<dbReference type="CDD" id="cd12148">
    <property type="entry name" value="fungal_TF_MHR"/>
    <property type="match status" value="1"/>
</dbReference>
<keyword evidence="1" id="KW-0479">Metal-binding</keyword>
<dbReference type="Pfam" id="PF04082">
    <property type="entry name" value="Fungal_trans"/>
    <property type="match status" value="1"/>
</dbReference>
<evidence type="ECO:0000256" key="1">
    <source>
        <dbReference type="ARBA" id="ARBA00022723"/>
    </source>
</evidence>